<organism evidence="2 3">
    <name type="scientific">Daphnia pulex</name>
    <name type="common">Water flea</name>
    <dbReference type="NCBI Taxonomy" id="6669"/>
    <lineage>
        <taxon>Eukaryota</taxon>
        <taxon>Metazoa</taxon>
        <taxon>Ecdysozoa</taxon>
        <taxon>Arthropoda</taxon>
        <taxon>Crustacea</taxon>
        <taxon>Branchiopoda</taxon>
        <taxon>Diplostraca</taxon>
        <taxon>Cladocera</taxon>
        <taxon>Anomopoda</taxon>
        <taxon>Daphniidae</taxon>
        <taxon>Daphnia</taxon>
    </lineage>
</organism>
<dbReference type="Gene3D" id="3.30.420.10">
    <property type="entry name" value="Ribonuclease H-like superfamily/Ribonuclease H"/>
    <property type="match status" value="1"/>
</dbReference>
<keyword evidence="3" id="KW-1185">Reference proteome</keyword>
<dbReference type="InterPro" id="IPR012337">
    <property type="entry name" value="RNaseH-like_sf"/>
</dbReference>
<sequence length="178" mass="19848">MKRKSTIGLGPKAQTPCPNSPVTIDQDYRGVVKVEGVAPIEKAKQEEQVALDLQDRPHLEKSIPSIFVKPIFLAIRRALEALPLFPSTILLDDTRWLQVSVSVIPFVKDDQQIWSIPTAFLLAKVTRDRQMDKLAEDYPSMTGRTIKGMVPAATKKPYNVATSWSHPLQRHGPTPTIA</sequence>
<dbReference type="Proteomes" id="UP000000305">
    <property type="component" value="Unassembled WGS sequence"/>
</dbReference>
<dbReference type="HOGENOM" id="CLU_1512122_0_0_1"/>
<feature type="region of interest" description="Disordered" evidence="1">
    <location>
        <begin position="1"/>
        <end position="20"/>
    </location>
</feature>
<dbReference type="GO" id="GO:0003676">
    <property type="term" value="F:nucleic acid binding"/>
    <property type="evidence" value="ECO:0007669"/>
    <property type="project" value="InterPro"/>
</dbReference>
<dbReference type="EMBL" id="GL732666">
    <property type="protein sequence ID" value="EFX67911.1"/>
    <property type="molecule type" value="Genomic_DNA"/>
</dbReference>
<dbReference type="AlphaFoldDB" id="E9HK14"/>
<dbReference type="OrthoDB" id="7462577at2759"/>
<accession>E9HK14</accession>
<dbReference type="InterPro" id="IPR036397">
    <property type="entry name" value="RNaseH_sf"/>
</dbReference>
<gene>
    <name evidence="2" type="ORF">DAPPUDRAFT_260886</name>
</gene>
<evidence type="ECO:0000313" key="2">
    <source>
        <dbReference type="EMBL" id="EFX67911.1"/>
    </source>
</evidence>
<evidence type="ECO:0000313" key="3">
    <source>
        <dbReference type="Proteomes" id="UP000000305"/>
    </source>
</evidence>
<reference evidence="2 3" key="1">
    <citation type="journal article" date="2011" name="Science">
        <title>The ecoresponsive genome of Daphnia pulex.</title>
        <authorList>
            <person name="Colbourne J.K."/>
            <person name="Pfrender M.E."/>
            <person name="Gilbert D."/>
            <person name="Thomas W.K."/>
            <person name="Tucker A."/>
            <person name="Oakley T.H."/>
            <person name="Tokishita S."/>
            <person name="Aerts A."/>
            <person name="Arnold G.J."/>
            <person name="Basu M.K."/>
            <person name="Bauer D.J."/>
            <person name="Caceres C.E."/>
            <person name="Carmel L."/>
            <person name="Casola C."/>
            <person name="Choi J.H."/>
            <person name="Detter J.C."/>
            <person name="Dong Q."/>
            <person name="Dusheyko S."/>
            <person name="Eads B.D."/>
            <person name="Frohlich T."/>
            <person name="Geiler-Samerotte K.A."/>
            <person name="Gerlach D."/>
            <person name="Hatcher P."/>
            <person name="Jogdeo S."/>
            <person name="Krijgsveld J."/>
            <person name="Kriventseva E.V."/>
            <person name="Kultz D."/>
            <person name="Laforsch C."/>
            <person name="Lindquist E."/>
            <person name="Lopez J."/>
            <person name="Manak J.R."/>
            <person name="Muller J."/>
            <person name="Pangilinan J."/>
            <person name="Patwardhan R.P."/>
            <person name="Pitluck S."/>
            <person name="Pritham E.J."/>
            <person name="Rechtsteiner A."/>
            <person name="Rho M."/>
            <person name="Rogozin I.B."/>
            <person name="Sakarya O."/>
            <person name="Salamov A."/>
            <person name="Schaack S."/>
            <person name="Shapiro H."/>
            <person name="Shiga Y."/>
            <person name="Skalitzky C."/>
            <person name="Smith Z."/>
            <person name="Souvorov A."/>
            <person name="Sung W."/>
            <person name="Tang Z."/>
            <person name="Tsuchiya D."/>
            <person name="Tu H."/>
            <person name="Vos H."/>
            <person name="Wang M."/>
            <person name="Wolf Y.I."/>
            <person name="Yamagata H."/>
            <person name="Yamada T."/>
            <person name="Ye Y."/>
            <person name="Shaw J.R."/>
            <person name="Andrews J."/>
            <person name="Crease T.J."/>
            <person name="Tang H."/>
            <person name="Lucas S.M."/>
            <person name="Robertson H.M."/>
            <person name="Bork P."/>
            <person name="Koonin E.V."/>
            <person name="Zdobnov E.M."/>
            <person name="Grigoriev I.V."/>
            <person name="Lynch M."/>
            <person name="Boore J.L."/>
        </authorList>
    </citation>
    <scope>NUCLEOTIDE SEQUENCE [LARGE SCALE GENOMIC DNA]</scope>
</reference>
<dbReference type="KEGG" id="dpx:DAPPUDRAFT_260886"/>
<dbReference type="InParanoid" id="E9HK14"/>
<evidence type="ECO:0000256" key="1">
    <source>
        <dbReference type="SAM" id="MobiDB-lite"/>
    </source>
</evidence>
<dbReference type="SUPFAM" id="SSF53098">
    <property type="entry name" value="Ribonuclease H-like"/>
    <property type="match status" value="1"/>
</dbReference>
<name>E9HK14_DAPPU</name>
<proteinExistence type="predicted"/>
<protein>
    <submittedName>
        <fullName evidence="2">Uncharacterized protein</fullName>
    </submittedName>
</protein>